<keyword evidence="3" id="KW-1185">Reference proteome</keyword>
<dbReference type="KEGG" id="wso:WSWS_01154"/>
<dbReference type="SMART" id="SM00331">
    <property type="entry name" value="PP2C_SIG"/>
    <property type="match status" value="1"/>
</dbReference>
<proteinExistence type="predicted"/>
<gene>
    <name evidence="2" type="ORF">DFP99_0783</name>
</gene>
<accession>A0A288QBY3</accession>
<dbReference type="SMART" id="SM00332">
    <property type="entry name" value="PP2Cc"/>
    <property type="match status" value="1"/>
</dbReference>
<evidence type="ECO:0000313" key="2">
    <source>
        <dbReference type="EMBL" id="RDL12344.1"/>
    </source>
</evidence>
<protein>
    <submittedName>
        <fullName evidence="2">Protein phosphatase</fullName>
    </submittedName>
</protein>
<dbReference type="PROSITE" id="PS51746">
    <property type="entry name" value="PPM_2"/>
    <property type="match status" value="1"/>
</dbReference>
<dbReference type="AlphaFoldDB" id="A0A288QBY3"/>
<dbReference type="PANTHER" id="PTHR47992">
    <property type="entry name" value="PROTEIN PHOSPHATASE"/>
    <property type="match status" value="1"/>
</dbReference>
<dbReference type="GO" id="GO:0004722">
    <property type="term" value="F:protein serine/threonine phosphatase activity"/>
    <property type="evidence" value="ECO:0007669"/>
    <property type="project" value="InterPro"/>
</dbReference>
<dbReference type="InterPro" id="IPR015655">
    <property type="entry name" value="PP2C"/>
</dbReference>
<comment type="caution">
    <text evidence="2">The sequence shown here is derived from an EMBL/GenBank/DDBJ whole genome shotgun (WGS) entry which is preliminary data.</text>
</comment>
<dbReference type="NCBIfam" id="NF033484">
    <property type="entry name" value="Stp1_PP2C_phos"/>
    <property type="match status" value="1"/>
</dbReference>
<dbReference type="Gene3D" id="3.60.40.10">
    <property type="entry name" value="PPM-type phosphatase domain"/>
    <property type="match status" value="1"/>
</dbReference>
<reference evidence="2 3" key="1">
    <citation type="submission" date="2018-07" db="EMBL/GenBank/DDBJ databases">
        <title>Genomic Encyclopedia of Type Strains, Phase III (KMG-III): the genomes of soil and plant-associated and newly described type strains.</title>
        <authorList>
            <person name="Whitman W."/>
        </authorList>
    </citation>
    <scope>NUCLEOTIDE SEQUENCE [LARGE SCALE GENOMIC DNA]</scope>
    <source>
        <strain evidence="2 3">CECT 7031</strain>
    </source>
</reference>
<dbReference type="CDD" id="cd00143">
    <property type="entry name" value="PP2Cc"/>
    <property type="match status" value="1"/>
</dbReference>
<dbReference type="RefSeq" id="WP_070230378.1">
    <property type="nucleotide sequence ID" value="NZ_BJYO01000002.1"/>
</dbReference>
<evidence type="ECO:0000259" key="1">
    <source>
        <dbReference type="PROSITE" id="PS51746"/>
    </source>
</evidence>
<dbReference type="InterPro" id="IPR036457">
    <property type="entry name" value="PPM-type-like_dom_sf"/>
</dbReference>
<sequence>MKLAFSTDKGTRRADNQDYVDVFVNKNGLQLAIVADGVGGQNAGDVAATMAVSHIGNDWETSTLQGVAEVKEWIYAHTQRENELILTAAKRYKTLQGMATTLVIAVVLPNQVVVANLGDSRAYMLRNAQIVQLTQDHNLASELLRRGAITPTEAAEHPGRNLVTRQLGVNEEADPEIHDFKVETGDLLMLTTDGLGKVLSDAEIINTIHEADSISDAVAGLISKANAKGSPDNITVLLGYQDGKEL</sequence>
<name>A0A288QBY3_9LACO</name>
<feature type="domain" description="PPM-type phosphatase" evidence="1">
    <location>
        <begin position="2"/>
        <end position="241"/>
    </location>
</feature>
<dbReference type="GeneID" id="94546342"/>
<dbReference type="OrthoDB" id="9801841at2"/>
<dbReference type="InterPro" id="IPR001932">
    <property type="entry name" value="PPM-type_phosphatase-like_dom"/>
</dbReference>
<dbReference type="Proteomes" id="UP000254912">
    <property type="component" value="Unassembled WGS sequence"/>
</dbReference>
<dbReference type="SUPFAM" id="SSF81606">
    <property type="entry name" value="PP2C-like"/>
    <property type="match status" value="1"/>
</dbReference>
<dbReference type="EMBL" id="QRAS01000001">
    <property type="protein sequence ID" value="RDL12344.1"/>
    <property type="molecule type" value="Genomic_DNA"/>
</dbReference>
<dbReference type="Pfam" id="PF13672">
    <property type="entry name" value="PP2C_2"/>
    <property type="match status" value="1"/>
</dbReference>
<evidence type="ECO:0000313" key="3">
    <source>
        <dbReference type="Proteomes" id="UP000254912"/>
    </source>
</evidence>
<organism evidence="2 3">
    <name type="scientific">Weissella soli</name>
    <dbReference type="NCBI Taxonomy" id="155866"/>
    <lineage>
        <taxon>Bacteria</taxon>
        <taxon>Bacillati</taxon>
        <taxon>Bacillota</taxon>
        <taxon>Bacilli</taxon>
        <taxon>Lactobacillales</taxon>
        <taxon>Lactobacillaceae</taxon>
        <taxon>Weissella</taxon>
    </lineage>
</organism>